<reference evidence="2" key="1">
    <citation type="journal article" date="1999" name="Methods Enzymol.">
        <title>High-efficiency full-length cDNA cloning.</title>
        <authorList>
            <person name="Carninci P."/>
            <person name="Hayashizaki Y."/>
        </authorList>
    </citation>
    <scope>NUCLEOTIDE SEQUENCE</scope>
    <source>
        <strain evidence="2">C57BL/6J</strain>
        <tissue evidence="2">Hippocampus</tissue>
    </source>
</reference>
<evidence type="ECO:0000256" key="1">
    <source>
        <dbReference type="SAM" id="MobiDB-lite"/>
    </source>
</evidence>
<reference evidence="2" key="3">
    <citation type="journal article" date="2000" name="Genome Res.">
        <title>RIKEN integrated sequence analysis (RISA) system--384-format sequencing pipeline with 384 multicapillary sequencer.</title>
        <authorList>
            <person name="Shibata K."/>
            <person name="Itoh M."/>
            <person name="Aizawa K."/>
            <person name="Nagaoka S."/>
            <person name="Sasaki N."/>
            <person name="Carninci P."/>
            <person name="Konno H."/>
            <person name="Akiyama J."/>
            <person name="Nishi K."/>
            <person name="Kitsunai T."/>
            <person name="Tashiro H."/>
            <person name="Itoh M."/>
            <person name="Sumi N."/>
            <person name="Ishii Y."/>
            <person name="Nakamura S."/>
            <person name="Hazama M."/>
            <person name="Nishine T."/>
            <person name="Harada A."/>
            <person name="Yamamoto R."/>
            <person name="Matsumoto H."/>
            <person name="Sakaguchi S."/>
            <person name="Ikegami T."/>
            <person name="Kashiwagi K."/>
            <person name="Fujiwake S."/>
            <person name="Inoue K."/>
            <person name="Togawa Y."/>
            <person name="Izawa M."/>
            <person name="Ohara E."/>
            <person name="Watahiki M."/>
            <person name="Yoneda Y."/>
            <person name="Ishikawa T."/>
            <person name="Ozawa K."/>
            <person name="Tanaka T."/>
            <person name="Matsuura S."/>
            <person name="Kawai J."/>
            <person name="Okazaki Y."/>
            <person name="Muramatsu M."/>
            <person name="Inoue Y."/>
            <person name="Kira A."/>
            <person name="Hayashizaki Y."/>
        </authorList>
    </citation>
    <scope>NUCLEOTIDE SEQUENCE</scope>
    <source>
        <strain evidence="2">C57BL/6J</strain>
        <tissue evidence="2">Hippocampus</tissue>
    </source>
</reference>
<dbReference type="AGR" id="MGI:3041222"/>
<dbReference type="EMBL" id="AK013846">
    <property type="protein sequence ID" value="BAB29015.1"/>
    <property type="molecule type" value="mRNA"/>
</dbReference>
<feature type="region of interest" description="Disordered" evidence="1">
    <location>
        <begin position="107"/>
        <end position="127"/>
    </location>
</feature>
<reference evidence="2" key="5">
    <citation type="journal article" date="2001" name="Nature">
        <title>Functional annotation of a full-length mouse cDNA collection.</title>
        <authorList>
            <consortium name="The RIKEN Genome Exploration Research Group Phase II Team and the FANTOM Consortium"/>
        </authorList>
    </citation>
    <scope>NUCLEOTIDE SEQUENCE</scope>
    <source>
        <strain evidence="2">C57BL/6J</strain>
        <tissue evidence="2">Hippocampus</tissue>
    </source>
</reference>
<reference evidence="2" key="7">
    <citation type="journal article" date="2005" name="Science">
        <title>The Transcriptional Landscape of the Mammalian Genome.</title>
        <authorList>
            <consortium name="The FANTOM Consortium"/>
            <consortium name="Riken Genome Exploration Research Group and Genome Science Group (Genome Network Project Core Group)"/>
        </authorList>
    </citation>
    <scope>NUCLEOTIDE SEQUENCE</scope>
    <source>
        <strain evidence="2">C57BL/6J</strain>
        <tissue evidence="2">Hippocampus</tissue>
    </source>
</reference>
<dbReference type="MGI" id="MGI:3041222">
    <property type="gene designation" value="D330050I16Rik"/>
</dbReference>
<protein>
    <submittedName>
        <fullName evidence="2">Uncharacterized protein</fullName>
    </submittedName>
</protein>
<proteinExistence type="evidence at transcript level"/>
<organism evidence="2">
    <name type="scientific">Mus musculus</name>
    <name type="common">Mouse</name>
    <dbReference type="NCBI Taxonomy" id="10090"/>
    <lineage>
        <taxon>Eukaryota</taxon>
        <taxon>Metazoa</taxon>
        <taxon>Chordata</taxon>
        <taxon>Craniata</taxon>
        <taxon>Vertebrata</taxon>
        <taxon>Euteleostomi</taxon>
        <taxon>Mammalia</taxon>
        <taxon>Eutheria</taxon>
        <taxon>Euarchontoglires</taxon>
        <taxon>Glires</taxon>
        <taxon>Rodentia</taxon>
        <taxon>Myomorpha</taxon>
        <taxon>Muroidea</taxon>
        <taxon>Muridae</taxon>
        <taxon>Murinae</taxon>
        <taxon>Mus</taxon>
        <taxon>Mus</taxon>
    </lineage>
</organism>
<evidence type="ECO:0000313" key="3">
    <source>
        <dbReference type="MGI" id="MGI:3041222"/>
    </source>
</evidence>
<dbReference type="AlphaFoldDB" id="Q9CUU9"/>
<gene>
    <name evidence="3" type="primary">D330050I16Rik</name>
</gene>
<reference evidence="2" key="6">
    <citation type="journal article" date="2002" name="Nature">
        <title>Analysis of the mouse transcriptome based on functional annotation of 60,770 full-length cDNAs.</title>
        <authorList>
            <consortium name="The FANTOM Consortium and the RIKEN Genome Exploration Research Group Phase I and II Team"/>
        </authorList>
    </citation>
    <scope>NUCLEOTIDE SEQUENCE</scope>
    <source>
        <strain evidence="2">C57BL/6J</strain>
        <tissue evidence="2">Hippocampus</tissue>
    </source>
</reference>
<sequence>TRRSEGSAWLRSRPCAPLRASASAPRRPLPRSLPRSRLRFRRSPPLLPPPLLRCLCFLCSRCRGGCSVVPPVPAAAVVPAASFSPRCFFDDPMIIASAWSRAATLAQTTRNGNASGSRDRPVPVAGN</sequence>
<reference evidence="2" key="8">
    <citation type="journal article" date="2005" name="Science">
        <title>Antisense Transcription in the Mammalian Transcriptome.</title>
        <authorList>
            <consortium name="RIKEN Genome Exploration Research Group and Genome Science Group (Genome Network Project Core Group) and the FANTOM Consortium"/>
        </authorList>
    </citation>
    <scope>NUCLEOTIDE SEQUENCE</scope>
    <source>
        <strain evidence="2">C57BL/6J</strain>
        <tissue evidence="2">Hippocampus</tissue>
    </source>
</reference>
<feature type="region of interest" description="Disordered" evidence="1">
    <location>
        <begin position="1"/>
        <end position="36"/>
    </location>
</feature>
<reference evidence="2" key="2">
    <citation type="journal article" date="2000" name="Genome Res.">
        <title>Normalization and subtraction of cap-trapper-selected cDNAs to prepare full-length cDNA libraries for rapid discovery of new genes.</title>
        <authorList>
            <person name="Carninci P."/>
            <person name="Shibata Y."/>
            <person name="Hayatsu N."/>
            <person name="Sugahara Y."/>
            <person name="Shibata K."/>
            <person name="Itoh M."/>
            <person name="Konno H."/>
            <person name="Okazaki Y."/>
            <person name="Muramatsu M."/>
            <person name="Hayashizaki Y."/>
        </authorList>
    </citation>
    <scope>NUCLEOTIDE SEQUENCE</scope>
    <source>
        <strain evidence="2">C57BL/6J</strain>
        <tissue evidence="2">Hippocampus</tissue>
    </source>
</reference>
<name>Q9CUU9_MOUSE</name>
<feature type="compositionally biased region" description="Polar residues" evidence="1">
    <location>
        <begin position="107"/>
        <end position="116"/>
    </location>
</feature>
<feature type="non-terminal residue" evidence="2">
    <location>
        <position position="1"/>
    </location>
</feature>
<evidence type="ECO:0000313" key="2">
    <source>
        <dbReference type="EMBL" id="BAB29015.1"/>
    </source>
</evidence>
<reference evidence="2" key="4">
    <citation type="submission" date="2000-07" db="EMBL/GenBank/DDBJ databases">
        <authorList>
            <person name="Adachi J."/>
            <person name="Aizawa K."/>
            <person name="Akahira S."/>
            <person name="Akimura T."/>
            <person name="Arai A."/>
            <person name="Aono H."/>
            <person name="Arakawa T."/>
            <person name="Bono H."/>
            <person name="Carninci P."/>
            <person name="Fukuda S."/>
            <person name="Fukunishi Y."/>
            <person name="Furuno M."/>
            <person name="Hanagaki T."/>
            <person name="Hara A."/>
            <person name="Hayatsu N."/>
            <person name="Hiramoto K."/>
            <person name="Hiraoka T."/>
            <person name="Hori F."/>
            <person name="Imotani K."/>
            <person name="Ishii Y."/>
            <person name="Itoh M."/>
            <person name="Izawa M."/>
            <person name="Kasukawa T."/>
            <person name="Kato H."/>
            <person name="Kawai J."/>
            <person name="Kojima Y."/>
            <person name="Konno H."/>
            <person name="Kouda M."/>
            <person name="Koya S."/>
            <person name="Kurihara C."/>
            <person name="Matsuyama T."/>
            <person name="Miyazaki A."/>
            <person name="Nishi K."/>
            <person name="Nomura K."/>
            <person name="Numazaki R."/>
            <person name="Ohno M."/>
            <person name="Okazaki Y."/>
            <person name="Okido T."/>
            <person name="Owa C."/>
            <person name="Saito H."/>
            <person name="Saito R."/>
            <person name="Sakai C."/>
            <person name="Sakai K."/>
            <person name="Sano H."/>
            <person name="Sasaki D."/>
            <person name="Shibata K."/>
            <person name="Shibata Y."/>
            <person name="Shinagawa A."/>
            <person name="Shiraki T."/>
            <person name="Sogabe Y."/>
            <person name="Suzuki H."/>
            <person name="Tagami M."/>
            <person name="Tagawa A."/>
            <person name="Takahashi F."/>
            <person name="Tanaka T."/>
            <person name="Tejima Y."/>
            <person name="Toya T."/>
            <person name="Yamamura T."/>
            <person name="Yasunishi A."/>
            <person name="Yoshida K."/>
            <person name="Yoshino M."/>
            <person name="Muramatsu M."/>
            <person name="Hayashizaki Y."/>
        </authorList>
    </citation>
    <scope>NUCLEOTIDE SEQUENCE</scope>
    <source>
        <strain evidence="2">C57BL/6J</strain>
        <tissue evidence="2">Hippocampus</tissue>
    </source>
</reference>
<feature type="compositionally biased region" description="Low complexity" evidence="1">
    <location>
        <begin position="11"/>
        <end position="33"/>
    </location>
</feature>
<accession>Q9CUU9</accession>